<comment type="caution">
    <text evidence="1">The sequence shown here is derived from an EMBL/GenBank/DDBJ whole genome shotgun (WGS) entry which is preliminary data.</text>
</comment>
<accession>A0ABW3XHT4</accession>
<organism evidence="1 2">
    <name type="scientific">Streptomyces kaempferi</name>
    <dbReference type="NCBI Taxonomy" id="333725"/>
    <lineage>
        <taxon>Bacteria</taxon>
        <taxon>Bacillati</taxon>
        <taxon>Actinomycetota</taxon>
        <taxon>Actinomycetes</taxon>
        <taxon>Kitasatosporales</taxon>
        <taxon>Streptomycetaceae</taxon>
        <taxon>Streptomyces</taxon>
    </lineage>
</organism>
<proteinExistence type="predicted"/>
<protein>
    <submittedName>
        <fullName evidence="1">Uncharacterized protein</fullName>
    </submittedName>
</protein>
<evidence type="ECO:0000313" key="1">
    <source>
        <dbReference type="EMBL" id="MFD1309096.1"/>
    </source>
</evidence>
<dbReference type="Proteomes" id="UP001597058">
    <property type="component" value="Unassembled WGS sequence"/>
</dbReference>
<evidence type="ECO:0000313" key="2">
    <source>
        <dbReference type="Proteomes" id="UP001597058"/>
    </source>
</evidence>
<gene>
    <name evidence="1" type="ORF">ACFQ5X_24965</name>
</gene>
<keyword evidence="2" id="KW-1185">Reference proteome</keyword>
<name>A0ABW3XHT4_9ACTN</name>
<dbReference type="RefSeq" id="WP_381328803.1">
    <property type="nucleotide sequence ID" value="NZ_JBHTMM010000033.1"/>
</dbReference>
<dbReference type="EMBL" id="JBHTMM010000033">
    <property type="protein sequence ID" value="MFD1309096.1"/>
    <property type="molecule type" value="Genomic_DNA"/>
</dbReference>
<sequence length="181" mass="20593">MGRETDERDAAASQLHLLDQLYRTHPSTGPAVRRSPSVNTSAPLNIGIVDYIDRCVDEVVQHARAEAPGPTGPVPTRVADIYDWYREHTEDAGPEVQLQRDILIVRQRLEHGIRMGDYNVVCPHPCPRCTTWGLQWQPYTQRAMCLNVKCRDRDGMASSWTLGRLATQYVMKKEILRIRAT</sequence>
<reference evidence="2" key="1">
    <citation type="journal article" date="2019" name="Int. J. Syst. Evol. Microbiol.">
        <title>The Global Catalogue of Microorganisms (GCM) 10K type strain sequencing project: providing services to taxonomists for standard genome sequencing and annotation.</title>
        <authorList>
            <consortium name="The Broad Institute Genomics Platform"/>
            <consortium name="The Broad Institute Genome Sequencing Center for Infectious Disease"/>
            <person name="Wu L."/>
            <person name="Ma J."/>
        </authorList>
    </citation>
    <scope>NUCLEOTIDE SEQUENCE [LARGE SCALE GENOMIC DNA]</scope>
    <source>
        <strain evidence="2">CGMCC 4.7020</strain>
    </source>
</reference>